<gene>
    <name evidence="1" type="primary">ORF210897</name>
</gene>
<name>A0A0B7BSH0_9EUPU</name>
<protein>
    <submittedName>
        <fullName evidence="1">Uncharacterized protein</fullName>
    </submittedName>
</protein>
<evidence type="ECO:0000313" key="1">
    <source>
        <dbReference type="EMBL" id="CEK96174.1"/>
    </source>
</evidence>
<dbReference type="EMBL" id="HACG01049309">
    <property type="protein sequence ID" value="CEK96174.1"/>
    <property type="molecule type" value="Transcribed_RNA"/>
</dbReference>
<proteinExistence type="predicted"/>
<sequence length="80" mass="9451">MLHHYSLVKRVGINVEIETRLQKYYAKNGCVGLKTQILHPLYELQYNISISIYRVIKEDTQVNLDKYKDQPSNPLTRNML</sequence>
<dbReference type="AlphaFoldDB" id="A0A0B7BSH0"/>
<accession>A0A0B7BSH0</accession>
<reference evidence="1" key="1">
    <citation type="submission" date="2014-12" db="EMBL/GenBank/DDBJ databases">
        <title>Insight into the proteome of Arion vulgaris.</title>
        <authorList>
            <person name="Aradska J."/>
            <person name="Bulat T."/>
            <person name="Smidak R."/>
            <person name="Sarate P."/>
            <person name="Gangsoo J."/>
            <person name="Sialana F."/>
            <person name="Bilban M."/>
            <person name="Lubec G."/>
        </authorList>
    </citation>
    <scope>NUCLEOTIDE SEQUENCE</scope>
    <source>
        <tissue evidence="1">Skin</tissue>
    </source>
</reference>
<organism evidence="1">
    <name type="scientific">Arion vulgaris</name>
    <dbReference type="NCBI Taxonomy" id="1028688"/>
    <lineage>
        <taxon>Eukaryota</taxon>
        <taxon>Metazoa</taxon>
        <taxon>Spiralia</taxon>
        <taxon>Lophotrochozoa</taxon>
        <taxon>Mollusca</taxon>
        <taxon>Gastropoda</taxon>
        <taxon>Heterobranchia</taxon>
        <taxon>Euthyneura</taxon>
        <taxon>Panpulmonata</taxon>
        <taxon>Eupulmonata</taxon>
        <taxon>Stylommatophora</taxon>
        <taxon>Helicina</taxon>
        <taxon>Arionoidea</taxon>
        <taxon>Arionidae</taxon>
        <taxon>Arion</taxon>
    </lineage>
</organism>